<dbReference type="OrthoDB" id="687961at2759"/>
<sequence>MAVVNRLWITDLPKATFHPPALSTDVEADGATALPWVLLETQAYVADRRNATTACTVSRCGKTEVQVTLCVDAPPRVSYICVFCRATSAGRRGQEEERAEDMICTEPEIMDTEGDLVLLRVALGSREAMRYETYEHDLFVYRPGGREGPSLTLLERPPDGHAFRSDEVGLLSCPSSANHGEVGGHDGSSFSSSSYMVAALCQPKFRLERDLFDLYLYNSKHETWTMTTASVHEHQLQHHQQEGGYLFHLNTKVIALGGEDDTIAFVDLWRGILLCDLRHVQQNPRLRYIQLPEEPRIEEDRFDVNDARLSRDIAVVDGRIKCVRMGHQRIENSWVYVAASWSRTAATSLEEDAWQMDYDIEFANMDVSYTTQFELLPKPRGYRRMRGPVPPFKGLSLMQPTLGLQDGDATVCFMVNVNYDHGKALMVISVDMVKNKLQRVVQFHAKRYIPVGVAYMQKVAKNG</sequence>
<dbReference type="InterPro" id="IPR011676">
    <property type="entry name" value="DUF1618"/>
</dbReference>
<dbReference type="Pfam" id="PF07762">
    <property type="entry name" value="DUF1618"/>
    <property type="match status" value="1"/>
</dbReference>
<evidence type="ECO:0000259" key="1">
    <source>
        <dbReference type="Pfam" id="PF07762"/>
    </source>
</evidence>
<name>A0A5J9UY33_9POAL</name>
<feature type="non-terminal residue" evidence="2">
    <location>
        <position position="1"/>
    </location>
</feature>
<proteinExistence type="predicted"/>
<dbReference type="Gramene" id="TVU28178">
    <property type="protein sequence ID" value="TVU28178"/>
    <property type="gene ID" value="EJB05_19687"/>
</dbReference>
<gene>
    <name evidence="2" type="ORF">EJB05_19687</name>
</gene>
<keyword evidence="3" id="KW-1185">Reference proteome</keyword>
<dbReference type="Proteomes" id="UP000324897">
    <property type="component" value="Chromosome 1"/>
</dbReference>
<comment type="caution">
    <text evidence="2">The sequence shown here is derived from an EMBL/GenBank/DDBJ whole genome shotgun (WGS) entry which is preliminary data.</text>
</comment>
<organism evidence="2 3">
    <name type="scientific">Eragrostis curvula</name>
    <name type="common">weeping love grass</name>
    <dbReference type="NCBI Taxonomy" id="38414"/>
    <lineage>
        <taxon>Eukaryota</taxon>
        <taxon>Viridiplantae</taxon>
        <taxon>Streptophyta</taxon>
        <taxon>Embryophyta</taxon>
        <taxon>Tracheophyta</taxon>
        <taxon>Spermatophyta</taxon>
        <taxon>Magnoliopsida</taxon>
        <taxon>Liliopsida</taxon>
        <taxon>Poales</taxon>
        <taxon>Poaceae</taxon>
        <taxon>PACMAD clade</taxon>
        <taxon>Chloridoideae</taxon>
        <taxon>Eragrostideae</taxon>
        <taxon>Eragrostidinae</taxon>
        <taxon>Eragrostis</taxon>
    </lineage>
</organism>
<evidence type="ECO:0000313" key="2">
    <source>
        <dbReference type="EMBL" id="TVU28178.1"/>
    </source>
</evidence>
<dbReference type="EMBL" id="RWGY01000011">
    <property type="protein sequence ID" value="TVU28178.1"/>
    <property type="molecule type" value="Genomic_DNA"/>
</dbReference>
<reference evidence="2 3" key="1">
    <citation type="journal article" date="2019" name="Sci. Rep.">
        <title>A high-quality genome of Eragrostis curvula grass provides insights into Poaceae evolution and supports new strategies to enhance forage quality.</title>
        <authorList>
            <person name="Carballo J."/>
            <person name="Santos B.A.C.M."/>
            <person name="Zappacosta D."/>
            <person name="Garbus I."/>
            <person name="Selva J.P."/>
            <person name="Gallo C.A."/>
            <person name="Diaz A."/>
            <person name="Albertini E."/>
            <person name="Caccamo M."/>
            <person name="Echenique V."/>
        </authorList>
    </citation>
    <scope>NUCLEOTIDE SEQUENCE [LARGE SCALE GENOMIC DNA]</scope>
    <source>
        <strain evidence="3">cv. Victoria</strain>
        <tissue evidence="2">Leaf</tissue>
    </source>
</reference>
<dbReference type="AlphaFoldDB" id="A0A5J9UY33"/>
<evidence type="ECO:0000313" key="3">
    <source>
        <dbReference type="Proteomes" id="UP000324897"/>
    </source>
</evidence>
<protein>
    <recommendedName>
        <fullName evidence="1">DUF1618 domain-containing protein</fullName>
    </recommendedName>
</protein>
<dbReference type="PANTHER" id="PTHR33074:SF114">
    <property type="entry name" value="DUF1618 DOMAIN-CONTAINING PROTEIN"/>
    <property type="match status" value="1"/>
</dbReference>
<accession>A0A5J9UY33</accession>
<feature type="domain" description="DUF1618" evidence="1">
    <location>
        <begin position="266"/>
        <end position="412"/>
    </location>
</feature>
<dbReference type="PANTHER" id="PTHR33074">
    <property type="entry name" value="EXPRESSED PROTEIN-RELATED"/>
    <property type="match status" value="1"/>
</dbReference>